<proteinExistence type="inferred from homology"/>
<dbReference type="AlphaFoldDB" id="A0A261FJW3"/>
<evidence type="ECO:0000313" key="3">
    <source>
        <dbReference type="Proteomes" id="UP000216444"/>
    </source>
</evidence>
<accession>A0A261FJW3</accession>
<dbReference type="SUPFAM" id="SSF51004">
    <property type="entry name" value="C-terminal (heme d1) domain of cytochrome cd1-nitrite reductase"/>
    <property type="match status" value="1"/>
</dbReference>
<name>A0A261FJW3_9BIFI</name>
<dbReference type="GO" id="GO:0017057">
    <property type="term" value="F:6-phosphogluconolactonase activity"/>
    <property type="evidence" value="ECO:0007669"/>
    <property type="project" value="TreeGrafter"/>
</dbReference>
<protein>
    <submittedName>
        <fullName evidence="2">Carboxy-cis,cis-muconate cyclase</fullName>
    </submittedName>
</protein>
<dbReference type="InterPro" id="IPR050282">
    <property type="entry name" value="Cycloisomerase_2"/>
</dbReference>
<comment type="similarity">
    <text evidence="1">Belongs to the cycloisomerase 2 family.</text>
</comment>
<dbReference type="PANTHER" id="PTHR30344:SF1">
    <property type="entry name" value="6-PHOSPHOGLUCONOLACTONASE"/>
    <property type="match status" value="1"/>
</dbReference>
<dbReference type="InterPro" id="IPR019405">
    <property type="entry name" value="Lactonase_7-beta_prop"/>
</dbReference>
<sequence>MAQTLQTSDIDLLIGGYGSLQGSHGRGIELCTAHITDDGVASLHHQRLLSDVPSPSWLERYRVGGTVDMVYAVLENSRGLAALRIDDDHDSCRLTLVSHVAVPGDGPTHVAVATDDQGNAHAITANYVSGSISVFPINTDGSLGDVSQTLPGDPDEGHGPLPAQEGPHAHWILPLPDGRVLSTDLGADRIYVHRWMNGELVRTGMVRLAPGTGPRDMHLLPVASESNHFDEWRVAVVNEWGRTVTVLDANDLRILQTIDLDAEPADQAASLAFIPSANGYEGMAYVGLRGSDRIVALAWDGRTLTRRESVSSGEGRPRHLCAIGRYLIAANETQDHLTMFHSDKTGHLTVVEDLPIGSPTVILPLQ</sequence>
<comment type="caution">
    <text evidence="2">The sequence shown here is derived from an EMBL/GenBank/DDBJ whole genome shotgun (WGS) entry which is preliminary data.</text>
</comment>
<dbReference type="EMBL" id="MWWV01000001">
    <property type="protein sequence ID" value="OZG59442.1"/>
    <property type="molecule type" value="Genomic_DNA"/>
</dbReference>
<evidence type="ECO:0000313" key="2">
    <source>
        <dbReference type="EMBL" id="OZG59442.1"/>
    </source>
</evidence>
<keyword evidence="3" id="KW-1185">Reference proteome</keyword>
<dbReference type="PANTHER" id="PTHR30344">
    <property type="entry name" value="6-PHOSPHOGLUCONOLACTONASE-RELATED"/>
    <property type="match status" value="1"/>
</dbReference>
<dbReference type="InterPro" id="IPR015943">
    <property type="entry name" value="WD40/YVTN_repeat-like_dom_sf"/>
</dbReference>
<dbReference type="Pfam" id="PF10282">
    <property type="entry name" value="Lactonase"/>
    <property type="match status" value="1"/>
</dbReference>
<dbReference type="RefSeq" id="WP_094661764.1">
    <property type="nucleotide sequence ID" value="NZ_MWWV01000001.1"/>
</dbReference>
<evidence type="ECO:0000256" key="1">
    <source>
        <dbReference type="ARBA" id="ARBA00005564"/>
    </source>
</evidence>
<dbReference type="Gene3D" id="2.130.10.10">
    <property type="entry name" value="YVTN repeat-like/Quinoprotein amine dehydrogenase"/>
    <property type="match status" value="1"/>
</dbReference>
<organism evidence="2 3">
    <name type="scientific">Bifidobacterium tissieri</name>
    <dbReference type="NCBI Taxonomy" id="1630162"/>
    <lineage>
        <taxon>Bacteria</taxon>
        <taxon>Bacillati</taxon>
        <taxon>Actinomycetota</taxon>
        <taxon>Actinomycetes</taxon>
        <taxon>Bifidobacteriales</taxon>
        <taxon>Bifidobacteriaceae</taxon>
        <taxon>Bifidobacterium</taxon>
    </lineage>
</organism>
<reference evidence="2 3" key="1">
    <citation type="journal article" date="2017" name="BMC Genomics">
        <title>Comparative genomic and phylogenomic analyses of the Bifidobacteriaceae family.</title>
        <authorList>
            <person name="Lugli G.A."/>
            <person name="Milani C."/>
            <person name="Turroni F."/>
            <person name="Duranti S."/>
            <person name="Mancabelli L."/>
            <person name="Mangifesta M."/>
            <person name="Ferrario C."/>
            <person name="Modesto M."/>
            <person name="Mattarelli P."/>
            <person name="Jiri K."/>
            <person name="van Sinderen D."/>
            <person name="Ventura M."/>
        </authorList>
    </citation>
    <scope>NUCLEOTIDE SEQUENCE [LARGE SCALE GENOMIC DNA]</scope>
    <source>
        <strain evidence="2 3">DSM 100201</strain>
    </source>
</reference>
<gene>
    <name evidence="2" type="ORF">BTIS_0173</name>
</gene>
<dbReference type="InterPro" id="IPR011048">
    <property type="entry name" value="Haem_d1_sf"/>
</dbReference>
<dbReference type="Proteomes" id="UP000216444">
    <property type="component" value="Unassembled WGS sequence"/>
</dbReference>